<organism evidence="3 4">
    <name type="scientific">Salmo salar</name>
    <name type="common">Atlantic salmon</name>
    <dbReference type="NCBI Taxonomy" id="8030"/>
    <lineage>
        <taxon>Eukaryota</taxon>
        <taxon>Metazoa</taxon>
        <taxon>Chordata</taxon>
        <taxon>Craniata</taxon>
        <taxon>Vertebrata</taxon>
        <taxon>Euteleostomi</taxon>
        <taxon>Actinopterygii</taxon>
        <taxon>Neopterygii</taxon>
        <taxon>Teleostei</taxon>
        <taxon>Protacanthopterygii</taxon>
        <taxon>Salmoniformes</taxon>
        <taxon>Salmonidae</taxon>
        <taxon>Salmoninae</taxon>
        <taxon>Salmo</taxon>
    </lineage>
</organism>
<dbReference type="RefSeq" id="XP_045565178.1">
    <property type="nucleotide sequence ID" value="XM_045709222.1"/>
</dbReference>
<evidence type="ECO:0000256" key="1">
    <source>
        <dbReference type="SAM" id="Coils"/>
    </source>
</evidence>
<dbReference type="Proteomes" id="UP001652741">
    <property type="component" value="Chromosome ssa27"/>
</dbReference>
<evidence type="ECO:0000313" key="4">
    <source>
        <dbReference type="RefSeq" id="XP_045565178.1"/>
    </source>
</evidence>
<evidence type="ECO:0000256" key="2">
    <source>
        <dbReference type="SAM" id="MobiDB-lite"/>
    </source>
</evidence>
<reference evidence="4" key="1">
    <citation type="submission" date="2025-08" db="UniProtKB">
        <authorList>
            <consortium name="RefSeq"/>
        </authorList>
    </citation>
    <scope>IDENTIFICATION</scope>
</reference>
<feature type="coiled-coil region" evidence="1">
    <location>
        <begin position="193"/>
        <end position="234"/>
    </location>
</feature>
<sequence>MDNQGKCNENFSKQELEVMVEEIAARKRLLLGRLDNCGDTAESNKRGWSAAKKKGAERSRELKKTGGGLSTIHVDQLEEKVLSMIGETVVEGLRSGIDPDCATEITLDLIHIPLSLDVGAMDHHDHTTEEQAEIITEDTEEMHLSQLLIYHDTPMYETVPPRARRLAGVEEMVAVQRTLQGEVTATRRVQEELLKVEGKRLALEKEKLALEKEKLALEKEKLAVKKEKLAMEKETFAMEKYRRLEDLSFE</sequence>
<feature type="compositionally biased region" description="Basic and acidic residues" evidence="2">
    <location>
        <begin position="54"/>
        <end position="64"/>
    </location>
</feature>
<accession>A0ABM3E2A5</accession>
<dbReference type="GeneID" id="106588827"/>
<proteinExistence type="predicted"/>
<name>A0ABM3E2A5_SALSA</name>
<keyword evidence="3" id="KW-1185">Reference proteome</keyword>
<evidence type="ECO:0000313" key="3">
    <source>
        <dbReference type="Proteomes" id="UP001652741"/>
    </source>
</evidence>
<protein>
    <submittedName>
        <fullName evidence="4">Myb/SANT-like DNA-binding domain-containing protein 4</fullName>
    </submittedName>
</protein>
<keyword evidence="1" id="KW-0175">Coiled coil</keyword>
<gene>
    <name evidence="4" type="primary">LOC106588827</name>
</gene>
<feature type="region of interest" description="Disordered" evidence="2">
    <location>
        <begin position="42"/>
        <end position="64"/>
    </location>
</feature>